<comment type="caution">
    <text evidence="6">The sequence shown here is derived from an EMBL/GenBank/DDBJ whole genome shotgun (WGS) entry which is preliminary data.</text>
</comment>
<dbReference type="GO" id="GO:0004148">
    <property type="term" value="F:dihydrolipoyl dehydrogenase (NADH) activity"/>
    <property type="evidence" value="ECO:0007669"/>
    <property type="project" value="UniProtKB-EC"/>
</dbReference>
<dbReference type="Proteomes" id="UP001652542">
    <property type="component" value="Unassembled WGS sequence"/>
</dbReference>
<organism evidence="6 7">
    <name type="scientific">Albidovulum marisflavi</name>
    <dbReference type="NCBI Taxonomy" id="2984159"/>
    <lineage>
        <taxon>Bacteria</taxon>
        <taxon>Pseudomonadati</taxon>
        <taxon>Pseudomonadota</taxon>
        <taxon>Alphaproteobacteria</taxon>
        <taxon>Rhodobacterales</taxon>
        <taxon>Paracoccaceae</taxon>
        <taxon>Albidovulum</taxon>
    </lineage>
</organism>
<evidence type="ECO:0000259" key="4">
    <source>
        <dbReference type="Pfam" id="PF02852"/>
    </source>
</evidence>
<dbReference type="InterPro" id="IPR004099">
    <property type="entry name" value="Pyr_nucl-diS_OxRdtase_dimer"/>
</dbReference>
<dbReference type="SUPFAM" id="SSF51905">
    <property type="entry name" value="FAD/NAD(P)-binding domain"/>
    <property type="match status" value="1"/>
</dbReference>
<keyword evidence="7" id="KW-1185">Reference proteome</keyword>
<feature type="domain" description="FAD/NAD(P)-binding" evidence="5">
    <location>
        <begin position="7"/>
        <end position="320"/>
    </location>
</feature>
<dbReference type="NCBIfam" id="NF004939">
    <property type="entry name" value="PRK06292.1-1"/>
    <property type="match status" value="1"/>
</dbReference>
<evidence type="ECO:0000256" key="3">
    <source>
        <dbReference type="ARBA" id="ARBA00022827"/>
    </source>
</evidence>
<evidence type="ECO:0000256" key="2">
    <source>
        <dbReference type="ARBA" id="ARBA00022630"/>
    </source>
</evidence>
<dbReference type="InterPro" id="IPR023753">
    <property type="entry name" value="FAD/NAD-binding_dom"/>
</dbReference>
<gene>
    <name evidence="6" type="ORF">OEW28_07320</name>
</gene>
<dbReference type="InterPro" id="IPR016156">
    <property type="entry name" value="FAD/NAD-linked_Rdtase_dimer_sf"/>
</dbReference>
<feature type="domain" description="Pyridine nucleotide-disulphide oxidoreductase dimerisation" evidence="4">
    <location>
        <begin position="343"/>
        <end position="448"/>
    </location>
</feature>
<comment type="cofactor">
    <cofactor evidence="1">
        <name>FAD</name>
        <dbReference type="ChEBI" id="CHEBI:57692"/>
    </cofactor>
</comment>
<keyword evidence="2" id="KW-0285">Flavoprotein</keyword>
<keyword evidence="3" id="KW-0274">FAD</keyword>
<evidence type="ECO:0000313" key="7">
    <source>
        <dbReference type="Proteomes" id="UP001652542"/>
    </source>
</evidence>
<dbReference type="Gene3D" id="3.30.390.30">
    <property type="match status" value="1"/>
</dbReference>
<dbReference type="EC" id="1.8.1.4" evidence="6"/>
<proteinExistence type="predicted"/>
<dbReference type="Pfam" id="PF02852">
    <property type="entry name" value="Pyr_redox_dim"/>
    <property type="match status" value="1"/>
</dbReference>
<dbReference type="EMBL" id="JAOWKY010000001">
    <property type="protein sequence ID" value="MCV2868436.1"/>
    <property type="molecule type" value="Genomic_DNA"/>
</dbReference>
<dbReference type="RefSeq" id="WP_263734048.1">
    <property type="nucleotide sequence ID" value="NZ_JAOWKY010000001.1"/>
</dbReference>
<reference evidence="6 7" key="1">
    <citation type="submission" date="2022-10" db="EMBL/GenBank/DDBJ databases">
        <title>Defluviimonas sp. nov., isolated from ocean surface water.</title>
        <authorList>
            <person name="He W."/>
            <person name="Wang L."/>
            <person name="Zhang D.-F."/>
        </authorList>
    </citation>
    <scope>NUCLEOTIDE SEQUENCE [LARGE SCALE GENOMIC DNA]</scope>
    <source>
        <strain evidence="6 7">WL0002</strain>
    </source>
</reference>
<dbReference type="Pfam" id="PF07992">
    <property type="entry name" value="Pyr_redox_2"/>
    <property type="match status" value="1"/>
</dbReference>
<evidence type="ECO:0000259" key="5">
    <source>
        <dbReference type="Pfam" id="PF07992"/>
    </source>
</evidence>
<evidence type="ECO:0000313" key="6">
    <source>
        <dbReference type="EMBL" id="MCV2868436.1"/>
    </source>
</evidence>
<dbReference type="Gene3D" id="3.50.50.60">
    <property type="entry name" value="FAD/NAD(P)-binding domain"/>
    <property type="match status" value="2"/>
</dbReference>
<keyword evidence="6" id="KW-0560">Oxidoreductase</keyword>
<dbReference type="InterPro" id="IPR036188">
    <property type="entry name" value="FAD/NAD-bd_sf"/>
</dbReference>
<dbReference type="PRINTS" id="PR00411">
    <property type="entry name" value="PNDRDTASEI"/>
</dbReference>
<name>A0ABT2ZBF6_9RHOB</name>
<sequence>MTVWAVDVAIIGAGTAGLSARAEVAKRTDSYMVFDPGPYGTTCARTACMPSKAFLQSAHDFHRRRTFDDLGITGAEHLRADGAGVLGATRKIRDRLVEGVKQGMEDWRQTHLVQCAPRFSADGSLQADDTSYLARATIVATGSRPVVPQDWYDRFGERILTTDDFFELENLPRRIAVVGLGAAGLELGQAMARLGVEVMGFDPSATIGGLADPVLQDRLRESLDAEMVIVRAQVDLSEGKDGAIKVQWDEGEAEVDCVLAAMGRKPELGDLGLSHLGIDLAEDGLPDLSQGQLNPPGTRVYFAGDSGRGPALLHEASDEGHVAGYFAARDQDALFRRRVPLAIVFCEPQIALAGATWDELEARGEEIVIGEASFDRAGRIQLQRESGGALRVYAERATARLLGAAILAPEAEHLGHLIASAIEHEDDLSALLRMPAYHPTHEEVLRRALRATLKKCDVDVPEIELVRCKETPVDCDEG</sequence>
<protein>
    <submittedName>
        <fullName evidence="6">Dihydrolipoyl dehydrogenase</fullName>
        <ecNumber evidence="6">1.8.1.4</ecNumber>
    </submittedName>
</protein>
<dbReference type="PANTHER" id="PTHR43014">
    <property type="entry name" value="MERCURIC REDUCTASE"/>
    <property type="match status" value="1"/>
</dbReference>
<dbReference type="PANTHER" id="PTHR43014:SF4">
    <property type="entry name" value="PYRIDINE NUCLEOTIDE-DISULFIDE OXIDOREDUCTASE RCLA-RELATED"/>
    <property type="match status" value="1"/>
</dbReference>
<evidence type="ECO:0000256" key="1">
    <source>
        <dbReference type="ARBA" id="ARBA00001974"/>
    </source>
</evidence>
<dbReference type="SUPFAM" id="SSF55424">
    <property type="entry name" value="FAD/NAD-linked reductases, dimerisation (C-terminal) domain"/>
    <property type="match status" value="1"/>
</dbReference>
<dbReference type="PRINTS" id="PR00368">
    <property type="entry name" value="FADPNR"/>
</dbReference>
<accession>A0ABT2ZBF6</accession>